<dbReference type="Pfam" id="PF00009">
    <property type="entry name" value="GTP_EFTU"/>
    <property type="match status" value="1"/>
</dbReference>
<dbReference type="InterPro" id="IPR009001">
    <property type="entry name" value="Transl_elong_EF1A/Init_IF2_C"/>
</dbReference>
<evidence type="ECO:0000259" key="9">
    <source>
        <dbReference type="PROSITE" id="PS51722"/>
    </source>
</evidence>
<evidence type="ECO:0000313" key="10">
    <source>
        <dbReference type="EMBL" id="SET38388.1"/>
    </source>
</evidence>
<comment type="function">
    <text evidence="7">Translation factor necessary for the incorporation of selenocysteine into proteins. It probably replaces EF-Tu for the insertion of selenocysteine directed by the UGA codon. SelB binds GTP and GDP.</text>
</comment>
<dbReference type="Gene3D" id="1.10.10.2770">
    <property type="match status" value="1"/>
</dbReference>
<protein>
    <recommendedName>
        <fullName evidence="2">Selenocysteine-specific elongation factor</fullName>
    </recommendedName>
    <alternativeName>
        <fullName evidence="8">SelB translation factor</fullName>
    </alternativeName>
</protein>
<keyword evidence="5" id="KW-0648">Protein biosynthesis</keyword>
<dbReference type="CDD" id="cd03696">
    <property type="entry name" value="SelB_II"/>
    <property type="match status" value="1"/>
</dbReference>
<dbReference type="SUPFAM" id="SSF50465">
    <property type="entry name" value="EF-Tu/eEF-1alpha/eIF2-gamma C-terminal domain"/>
    <property type="match status" value="1"/>
</dbReference>
<dbReference type="GO" id="GO:0005525">
    <property type="term" value="F:GTP binding"/>
    <property type="evidence" value="ECO:0007669"/>
    <property type="project" value="UniProtKB-KW"/>
</dbReference>
<gene>
    <name evidence="10" type="ORF">SAMN05421676_104247</name>
</gene>
<keyword evidence="11" id="KW-1185">Reference proteome</keyword>
<dbReference type="InterPro" id="IPR050055">
    <property type="entry name" value="EF-Tu_GTPase"/>
</dbReference>
<dbReference type="SUPFAM" id="SSF46785">
    <property type="entry name" value="Winged helix' DNA-binding domain"/>
    <property type="match status" value="2"/>
</dbReference>
<dbReference type="Gene3D" id="2.40.30.10">
    <property type="entry name" value="Translation factors"/>
    <property type="match status" value="1"/>
</dbReference>
<dbReference type="InterPro" id="IPR004161">
    <property type="entry name" value="EFTu-like_2"/>
</dbReference>
<dbReference type="InterPro" id="IPR015190">
    <property type="entry name" value="Elong_fac_SelB-wing-hlx_typ-2"/>
</dbReference>
<dbReference type="GO" id="GO:0003924">
    <property type="term" value="F:GTPase activity"/>
    <property type="evidence" value="ECO:0007669"/>
    <property type="project" value="InterPro"/>
</dbReference>
<dbReference type="InterPro" id="IPR000795">
    <property type="entry name" value="T_Tr_GTP-bd_dom"/>
</dbReference>
<dbReference type="CDD" id="cd04171">
    <property type="entry name" value="SelB"/>
    <property type="match status" value="1"/>
</dbReference>
<dbReference type="InterPro" id="IPR015191">
    <property type="entry name" value="SelB_WHD4"/>
</dbReference>
<dbReference type="SUPFAM" id="SSF52540">
    <property type="entry name" value="P-loop containing nucleoside triphosphate hydrolases"/>
    <property type="match status" value="1"/>
</dbReference>
<dbReference type="SUPFAM" id="SSF50447">
    <property type="entry name" value="Translation proteins"/>
    <property type="match status" value="1"/>
</dbReference>
<name>A0A1I0E040_9BACI</name>
<dbReference type="NCBIfam" id="TIGR00475">
    <property type="entry name" value="selB"/>
    <property type="match status" value="1"/>
</dbReference>
<evidence type="ECO:0000256" key="8">
    <source>
        <dbReference type="ARBA" id="ARBA00031615"/>
    </source>
</evidence>
<keyword evidence="6" id="KW-0342">GTP-binding</keyword>
<dbReference type="Gene3D" id="3.40.50.300">
    <property type="entry name" value="P-loop containing nucleotide triphosphate hydrolases"/>
    <property type="match status" value="1"/>
</dbReference>
<dbReference type="InterPro" id="IPR027417">
    <property type="entry name" value="P-loop_NTPase"/>
</dbReference>
<dbReference type="Pfam" id="PF25461">
    <property type="entry name" value="Beta-barrel_SelB"/>
    <property type="match status" value="1"/>
</dbReference>
<organism evidence="10 11">
    <name type="scientific">Salinibacillus kushneri</name>
    <dbReference type="NCBI Taxonomy" id="237682"/>
    <lineage>
        <taxon>Bacteria</taxon>
        <taxon>Bacillati</taxon>
        <taxon>Bacillota</taxon>
        <taxon>Bacilli</taxon>
        <taxon>Bacillales</taxon>
        <taxon>Bacillaceae</taxon>
        <taxon>Salinibacillus</taxon>
    </lineage>
</organism>
<dbReference type="Pfam" id="PF09107">
    <property type="entry name" value="WHD_3rd_SelB"/>
    <property type="match status" value="1"/>
</dbReference>
<dbReference type="PANTHER" id="PTHR43721:SF22">
    <property type="entry name" value="ELONGATION FACTOR TU, MITOCHONDRIAL"/>
    <property type="match status" value="1"/>
</dbReference>
<dbReference type="InterPro" id="IPR036390">
    <property type="entry name" value="WH_DNA-bd_sf"/>
</dbReference>
<dbReference type="PRINTS" id="PR00315">
    <property type="entry name" value="ELONGATNFCT"/>
</dbReference>
<evidence type="ECO:0000256" key="6">
    <source>
        <dbReference type="ARBA" id="ARBA00023134"/>
    </source>
</evidence>
<evidence type="ECO:0000256" key="5">
    <source>
        <dbReference type="ARBA" id="ARBA00022917"/>
    </source>
</evidence>
<dbReference type="CDD" id="cd15491">
    <property type="entry name" value="selB_III"/>
    <property type="match status" value="1"/>
</dbReference>
<proteinExistence type="predicted"/>
<dbReference type="GO" id="GO:0003746">
    <property type="term" value="F:translation elongation factor activity"/>
    <property type="evidence" value="ECO:0007669"/>
    <property type="project" value="UniProtKB-KW"/>
</dbReference>
<dbReference type="InterPro" id="IPR004535">
    <property type="entry name" value="Transl_elong_SelB"/>
</dbReference>
<keyword evidence="3" id="KW-0963">Cytoplasm</keyword>
<dbReference type="GO" id="GO:0003723">
    <property type="term" value="F:RNA binding"/>
    <property type="evidence" value="ECO:0007669"/>
    <property type="project" value="InterPro"/>
</dbReference>
<dbReference type="InterPro" id="IPR005225">
    <property type="entry name" value="Small_GTP-bd"/>
</dbReference>
<evidence type="ECO:0000256" key="7">
    <source>
        <dbReference type="ARBA" id="ARBA00025526"/>
    </source>
</evidence>
<dbReference type="EMBL" id="FOHJ01000004">
    <property type="protein sequence ID" value="SET38388.1"/>
    <property type="molecule type" value="Genomic_DNA"/>
</dbReference>
<dbReference type="InterPro" id="IPR009000">
    <property type="entry name" value="Transl_B-barrel_sf"/>
</dbReference>
<reference evidence="11" key="1">
    <citation type="submission" date="2016-10" db="EMBL/GenBank/DDBJ databases">
        <authorList>
            <person name="Varghese N."/>
            <person name="Submissions S."/>
        </authorList>
    </citation>
    <scope>NUCLEOTIDE SEQUENCE [LARGE SCALE GENOMIC DNA]</scope>
    <source>
        <strain evidence="11">CGMCC 1.3566</strain>
    </source>
</reference>
<feature type="domain" description="Tr-type G" evidence="9">
    <location>
        <begin position="3"/>
        <end position="176"/>
    </location>
</feature>
<evidence type="ECO:0000256" key="3">
    <source>
        <dbReference type="ARBA" id="ARBA00022490"/>
    </source>
</evidence>
<dbReference type="GO" id="GO:0001514">
    <property type="term" value="P:selenocysteine incorporation"/>
    <property type="evidence" value="ECO:0007669"/>
    <property type="project" value="InterPro"/>
</dbReference>
<keyword evidence="10" id="KW-0251">Elongation factor</keyword>
<dbReference type="PROSITE" id="PS51722">
    <property type="entry name" value="G_TR_2"/>
    <property type="match status" value="1"/>
</dbReference>
<dbReference type="GO" id="GO:0005829">
    <property type="term" value="C:cytosol"/>
    <property type="evidence" value="ECO:0007669"/>
    <property type="project" value="TreeGrafter"/>
</dbReference>
<dbReference type="InterPro" id="IPR036388">
    <property type="entry name" value="WH-like_DNA-bd_sf"/>
</dbReference>
<dbReference type="InterPro" id="IPR057335">
    <property type="entry name" value="Beta-barrel_SelB"/>
</dbReference>
<dbReference type="Pfam" id="PF03144">
    <property type="entry name" value="GTP_EFTU_D2"/>
    <property type="match status" value="1"/>
</dbReference>
<accession>A0A1I0E040</accession>
<dbReference type="PANTHER" id="PTHR43721">
    <property type="entry name" value="ELONGATION FACTOR TU-RELATED"/>
    <property type="match status" value="1"/>
</dbReference>
<comment type="subcellular location">
    <subcellularLocation>
        <location evidence="1">Cytoplasm</location>
    </subcellularLocation>
</comment>
<dbReference type="NCBIfam" id="TIGR00231">
    <property type="entry name" value="small_GTP"/>
    <property type="match status" value="1"/>
</dbReference>
<dbReference type="STRING" id="237682.SAMN05421676_104247"/>
<dbReference type="RefSeq" id="WP_093133720.1">
    <property type="nucleotide sequence ID" value="NZ_FOHJ01000004.1"/>
</dbReference>
<evidence type="ECO:0000256" key="1">
    <source>
        <dbReference type="ARBA" id="ARBA00004496"/>
    </source>
</evidence>
<sequence>MNKRNYTIGMAGHIDHGKTTLTKALTQIDTDRLKEEKERNISIELGFAPLKLKGTDANVSIVDVPGHEKFIRQMIAGVAGIDLVIITIAADEGIMPQTKEHMAILSLLNINQAIIAITKIDKVDHELLQLVTDDVKEHLTETNFSQSPIVFVDSLSGEGISNLEEKIVESLQETPLRNTHSPFRMPVDQVFTMKGIGSVVRGTIYEGSLRRGERFFVLPGLAKEAKARQIQVHNQDVEEAVAGQRAAINISGVSKEDLDRGNVLVKNPGYFDETDIIDVSLQLLGDINHPVKQRTPIKLHTGANEVYGKIVFFDRNEVQPKKEEILCQVRLQEPIVVNRGDRFVLRRATPVETLGGGWIMNPNGEKYKFGSHTIQRLQQLKEGSPGTLVRQLLQEEKWLKQPELMRKLSFSKTKLDEILHELKESGRIVQVEGYFASSMTVEELWNDIFGRLEDYHHSYPLKSGMNKPELFQFNQTPNKVLEWLLDQWTKEKRLKQYKQYISLYSFSPSMPSQWKRRMENIINHLYEDQIQVQELEFYLKEEGIPEELHEDFKTFLINQQLAYLLTDKHIIHANVLHAEVKRLSKQTEEYFTLKEAKDVWNVSRKYLIPLLELMDSLQFTERADGNRKWIGRPN</sequence>
<evidence type="ECO:0000313" key="11">
    <source>
        <dbReference type="Proteomes" id="UP000199095"/>
    </source>
</evidence>
<evidence type="ECO:0000256" key="2">
    <source>
        <dbReference type="ARBA" id="ARBA00015953"/>
    </source>
</evidence>
<dbReference type="Gene3D" id="1.10.10.10">
    <property type="entry name" value="Winged helix-like DNA-binding domain superfamily/Winged helix DNA-binding domain"/>
    <property type="match status" value="1"/>
</dbReference>
<dbReference type="Proteomes" id="UP000199095">
    <property type="component" value="Unassembled WGS sequence"/>
</dbReference>
<dbReference type="Pfam" id="PF09106">
    <property type="entry name" value="WHD_2nd_SelB"/>
    <property type="match status" value="1"/>
</dbReference>
<keyword evidence="4" id="KW-0547">Nucleotide-binding</keyword>
<dbReference type="AlphaFoldDB" id="A0A1I0E040"/>
<evidence type="ECO:0000256" key="4">
    <source>
        <dbReference type="ARBA" id="ARBA00022741"/>
    </source>
</evidence>
<dbReference type="OrthoDB" id="9804504at2"/>